<dbReference type="Gene3D" id="3.10.10.10">
    <property type="entry name" value="HIV Type 1 Reverse Transcriptase, subunit A, domain 1"/>
    <property type="match status" value="1"/>
</dbReference>
<dbReference type="InterPro" id="IPR053134">
    <property type="entry name" value="RNA-dir_DNA_polymerase"/>
</dbReference>
<evidence type="ECO:0000313" key="4">
    <source>
        <dbReference type="Proteomes" id="UP001151760"/>
    </source>
</evidence>
<dbReference type="PANTHER" id="PTHR24559">
    <property type="entry name" value="TRANSPOSON TY3-I GAG-POL POLYPROTEIN"/>
    <property type="match status" value="1"/>
</dbReference>
<dbReference type="Gene3D" id="3.30.70.270">
    <property type="match status" value="2"/>
</dbReference>
<dbReference type="CDD" id="cd01647">
    <property type="entry name" value="RT_LTR"/>
    <property type="match status" value="1"/>
</dbReference>
<feature type="domain" description="Reverse transcriptase" evidence="2">
    <location>
        <begin position="1"/>
        <end position="171"/>
    </location>
</feature>
<dbReference type="InterPro" id="IPR043128">
    <property type="entry name" value="Rev_trsase/Diguanyl_cyclase"/>
</dbReference>
<proteinExistence type="predicted"/>
<dbReference type="InterPro" id="IPR043502">
    <property type="entry name" value="DNA/RNA_pol_sf"/>
</dbReference>
<dbReference type="Pfam" id="PF00078">
    <property type="entry name" value="RVT_1"/>
    <property type="match status" value="1"/>
</dbReference>
<dbReference type="SUPFAM" id="SSF56672">
    <property type="entry name" value="DNA/RNA polymerases"/>
    <property type="match status" value="1"/>
</dbReference>
<dbReference type="InterPro" id="IPR000477">
    <property type="entry name" value="RT_dom"/>
</dbReference>
<protein>
    <submittedName>
        <fullName evidence="3">Reverse transcriptase domain-containing protein</fullName>
    </submittedName>
</protein>
<dbReference type="PROSITE" id="PS50878">
    <property type="entry name" value="RT_POL"/>
    <property type="match status" value="1"/>
</dbReference>
<dbReference type="PANTHER" id="PTHR24559:SF444">
    <property type="entry name" value="REVERSE TRANSCRIPTASE DOMAIN-CONTAINING PROTEIN"/>
    <property type="match status" value="1"/>
</dbReference>
<dbReference type="Proteomes" id="UP001151760">
    <property type="component" value="Unassembled WGS sequence"/>
</dbReference>
<name>A0ABQ5FBD0_9ASTR</name>
<keyword evidence="3" id="KW-0548">Nucleotidyltransferase</keyword>
<keyword evidence="4" id="KW-1185">Reference proteome</keyword>
<comment type="caution">
    <text evidence="3">The sequence shown here is derived from an EMBL/GenBank/DDBJ whole genome shotgun (WGS) entry which is preliminary data.</text>
</comment>
<keyword evidence="3" id="KW-0808">Transferase</keyword>
<reference evidence="3" key="2">
    <citation type="submission" date="2022-01" db="EMBL/GenBank/DDBJ databases">
        <authorList>
            <person name="Yamashiro T."/>
            <person name="Shiraishi A."/>
            <person name="Satake H."/>
            <person name="Nakayama K."/>
        </authorList>
    </citation>
    <scope>NUCLEOTIDE SEQUENCE</scope>
</reference>
<keyword evidence="3" id="KW-0695">RNA-directed DNA polymerase</keyword>
<feature type="region of interest" description="Disordered" evidence="1">
    <location>
        <begin position="1"/>
        <end position="27"/>
    </location>
</feature>
<dbReference type="GO" id="GO:0003964">
    <property type="term" value="F:RNA-directed DNA polymerase activity"/>
    <property type="evidence" value="ECO:0007669"/>
    <property type="project" value="UniProtKB-KW"/>
</dbReference>
<evidence type="ECO:0000259" key="2">
    <source>
        <dbReference type="PROSITE" id="PS50878"/>
    </source>
</evidence>
<sequence>MVVEESEKEVDSDLLSDARSRPGPAEAGDRVICCDMCDHDKDGYIVIGILLLPDERLYLRSGYHQLRVHEDDIPKTAFQTRYGYFEFTIMPFGLTNAPAVFMDLMNRVFKPYLDKFIIVFIDDILIYSKSKEEYEVHLRLVLKLLKKEKLYAKFSKCEFWLQEVHFLGHVVNQNGIHVNPSKIEVVKNWKALVAKPLASLTQKIRKYEWAKEQEESFQTLKDNLCDTPIFSLPDGSKEERDNRNATWPEPTNVKEGRWRSWWKIYFAVLVDIAEGIENTAKTCVLLIILKWMDKVSVPLRFEGYVESCRSHVLWAEIREIQSIGPELVQETTNKKYLADTNPHVHLEEIKVDKTLRFVKEPVEIIEREVKSLKCSRNPIVKSIRTRSEVMRIS</sequence>
<feature type="compositionally biased region" description="Acidic residues" evidence="1">
    <location>
        <begin position="1"/>
        <end position="14"/>
    </location>
</feature>
<accession>A0ABQ5FBD0</accession>
<dbReference type="EMBL" id="BQNB010017209">
    <property type="protein sequence ID" value="GJT60542.1"/>
    <property type="molecule type" value="Genomic_DNA"/>
</dbReference>
<organism evidence="3 4">
    <name type="scientific">Tanacetum coccineum</name>
    <dbReference type="NCBI Taxonomy" id="301880"/>
    <lineage>
        <taxon>Eukaryota</taxon>
        <taxon>Viridiplantae</taxon>
        <taxon>Streptophyta</taxon>
        <taxon>Embryophyta</taxon>
        <taxon>Tracheophyta</taxon>
        <taxon>Spermatophyta</taxon>
        <taxon>Magnoliopsida</taxon>
        <taxon>eudicotyledons</taxon>
        <taxon>Gunneridae</taxon>
        <taxon>Pentapetalae</taxon>
        <taxon>asterids</taxon>
        <taxon>campanulids</taxon>
        <taxon>Asterales</taxon>
        <taxon>Asteraceae</taxon>
        <taxon>Asteroideae</taxon>
        <taxon>Anthemideae</taxon>
        <taxon>Anthemidinae</taxon>
        <taxon>Tanacetum</taxon>
    </lineage>
</organism>
<evidence type="ECO:0000256" key="1">
    <source>
        <dbReference type="SAM" id="MobiDB-lite"/>
    </source>
</evidence>
<reference evidence="3" key="1">
    <citation type="journal article" date="2022" name="Int. J. Mol. Sci.">
        <title>Draft Genome of Tanacetum Coccineum: Genomic Comparison of Closely Related Tanacetum-Family Plants.</title>
        <authorList>
            <person name="Yamashiro T."/>
            <person name="Shiraishi A."/>
            <person name="Nakayama K."/>
            <person name="Satake H."/>
        </authorList>
    </citation>
    <scope>NUCLEOTIDE SEQUENCE</scope>
</reference>
<evidence type="ECO:0000313" key="3">
    <source>
        <dbReference type="EMBL" id="GJT60542.1"/>
    </source>
</evidence>
<gene>
    <name evidence="3" type="ORF">Tco_1004075</name>
</gene>